<evidence type="ECO:0000256" key="1">
    <source>
        <dbReference type="SAM" id="MobiDB-lite"/>
    </source>
</evidence>
<evidence type="ECO:0000313" key="2">
    <source>
        <dbReference type="EMBL" id="AJF97795.1"/>
    </source>
</evidence>
<dbReference type="PANTHER" id="PTHR46586:SF3">
    <property type="entry name" value="ANKYRIN REPEAT-CONTAINING PROTEIN"/>
    <property type="match status" value="1"/>
</dbReference>
<dbReference type="GeneID" id="23462712"/>
<reference evidence="2 3" key="1">
    <citation type="journal article" date="2015" name="Parasitol. Res.">
        <title>Viruses in close associations with free-living amoebae.</title>
        <authorList>
            <person name="Scheid P."/>
        </authorList>
    </citation>
    <scope>NUCLEOTIDE SEQUENCE [LARGE SCALE GENOMIC DNA]</scope>
    <source>
        <strain evidence="2">KlaHel</strain>
    </source>
</reference>
<dbReference type="EMBL" id="KP136319">
    <property type="protein sequence ID" value="AJF97795.1"/>
    <property type="molecule type" value="Genomic_DNA"/>
</dbReference>
<dbReference type="PANTHER" id="PTHR46586">
    <property type="entry name" value="ANKYRIN REPEAT-CONTAINING PROTEIN"/>
    <property type="match status" value="1"/>
</dbReference>
<name>A0A0B5J7F1_9VIRU</name>
<dbReference type="SUPFAM" id="SSF48403">
    <property type="entry name" value="Ankyrin repeat"/>
    <property type="match status" value="1"/>
</dbReference>
<feature type="region of interest" description="Disordered" evidence="1">
    <location>
        <begin position="1"/>
        <end position="23"/>
    </location>
</feature>
<dbReference type="Gene3D" id="1.25.40.20">
    <property type="entry name" value="Ankyrin repeat-containing domain"/>
    <property type="match status" value="1"/>
</dbReference>
<sequence length="406" mass="45478">MQQTKKRGPPDAARDATWHGKQRHHWSAATTEIRLPPEMAIRVLNMLDNKDFCAARRAHRTFWVCNSPQSLQRRKERTWLRTSPERAAASGRVDVLRFLDRRRRIPRTFCFWNAIGQRDDPDMVRLAIEWDPVQDQMAKAADHAARRGHIGALGVLFGAAPLDAVEFMHTALSGGHHAIVRFLYAATPSNKRSAWFDSAIVMGRADIVRLLMAEGWHPPLGNMAGLAARLGKVDILRLIHEVNPTFSWKGVHDHAVQGGSAAALCFMYDRGIGERPNLEAMFSSAAQRAQADEVLFLGRRDPSLSLQSALNHVSTGVRYSLNIGRTFAAVCTLHAERGGNFALDMLFGEGAGPLDMGPFLRGPVERQMHCERDVVAKVARLVPAVDQREFVNRATDFIYVFQRSRH</sequence>
<evidence type="ECO:0008006" key="4">
    <source>
        <dbReference type="Google" id="ProtNLM"/>
    </source>
</evidence>
<dbReference type="KEGG" id="vg:23462712"/>
<accession>A0A0B5J7F1</accession>
<protein>
    <recommendedName>
        <fullName evidence="4">Ankyrin repeat protein</fullName>
    </recommendedName>
</protein>
<organism evidence="2 3">
    <name type="scientific">Pandoravirus inopinatum</name>
    <dbReference type="NCBI Taxonomy" id="1605721"/>
    <lineage>
        <taxon>Viruses</taxon>
        <taxon>Pandoravirus</taxon>
    </lineage>
</organism>
<dbReference type="Proteomes" id="UP000202511">
    <property type="component" value="Segment"/>
</dbReference>
<proteinExistence type="predicted"/>
<dbReference type="InterPro" id="IPR036770">
    <property type="entry name" value="Ankyrin_rpt-contain_sf"/>
</dbReference>
<feature type="compositionally biased region" description="Basic and acidic residues" evidence="1">
    <location>
        <begin position="8"/>
        <end position="18"/>
    </location>
</feature>
<dbReference type="RefSeq" id="YP_009120030.1">
    <property type="nucleotide sequence ID" value="NC_026440.1"/>
</dbReference>
<evidence type="ECO:0000313" key="3">
    <source>
        <dbReference type="Proteomes" id="UP000202511"/>
    </source>
</evidence>
<dbReference type="InterPro" id="IPR052050">
    <property type="entry name" value="SecEffector_AnkRepeat"/>
</dbReference>